<accession>A0AAN9NB91</accession>
<sequence length="229" mass="26332">MNQPSSIQDSLTPDNESGNVVDQRPWLHAERGDFSPANGPSNVISRIIKQKYDEPSPTWKKVRLELRDRWFGEFKKEYRWDLEQDQLIRSIFDTKASRIFKNAMSKVRHGQDKGTWIPPPVRATLDQHWSSTEFQNKSVIAKANRAVEKGASAYYGGSISTAAHFEKMTKELERQPTAWEVVERTKKLKTGQWVNDKTRDLANKFVSSTFKDQLVERADGPSLPFLSSF</sequence>
<dbReference type="Pfam" id="PF03004">
    <property type="entry name" value="Transposase_24"/>
    <property type="match status" value="1"/>
</dbReference>
<evidence type="ECO:0000256" key="1">
    <source>
        <dbReference type="SAM" id="MobiDB-lite"/>
    </source>
</evidence>
<name>A0AAN9NB91_PHACN</name>
<evidence type="ECO:0008006" key="4">
    <source>
        <dbReference type="Google" id="ProtNLM"/>
    </source>
</evidence>
<protein>
    <recommendedName>
        <fullName evidence="4">Transposase</fullName>
    </recommendedName>
</protein>
<proteinExistence type="predicted"/>
<dbReference type="AlphaFoldDB" id="A0AAN9NB91"/>
<feature type="region of interest" description="Disordered" evidence="1">
    <location>
        <begin position="1"/>
        <end position="25"/>
    </location>
</feature>
<comment type="caution">
    <text evidence="2">The sequence shown here is derived from an EMBL/GenBank/DDBJ whole genome shotgun (WGS) entry which is preliminary data.</text>
</comment>
<evidence type="ECO:0000313" key="2">
    <source>
        <dbReference type="EMBL" id="KAK7367318.1"/>
    </source>
</evidence>
<dbReference type="InterPro" id="IPR004252">
    <property type="entry name" value="Probable_transposase_24"/>
</dbReference>
<gene>
    <name evidence="2" type="ORF">VNO80_09327</name>
</gene>
<keyword evidence="3" id="KW-1185">Reference proteome</keyword>
<reference evidence="2 3" key="1">
    <citation type="submission" date="2024-01" db="EMBL/GenBank/DDBJ databases">
        <title>The genomes of 5 underutilized Papilionoideae crops provide insights into root nodulation and disease resistanc.</title>
        <authorList>
            <person name="Jiang F."/>
        </authorList>
    </citation>
    <scope>NUCLEOTIDE SEQUENCE [LARGE SCALE GENOMIC DNA]</scope>
    <source>
        <strain evidence="2">JINMINGXINNONG_FW02</strain>
        <tissue evidence="2">Leaves</tissue>
    </source>
</reference>
<feature type="compositionally biased region" description="Polar residues" evidence="1">
    <location>
        <begin position="1"/>
        <end position="20"/>
    </location>
</feature>
<dbReference type="EMBL" id="JAYMYR010000004">
    <property type="protein sequence ID" value="KAK7367318.1"/>
    <property type="molecule type" value="Genomic_DNA"/>
</dbReference>
<dbReference type="Proteomes" id="UP001374584">
    <property type="component" value="Unassembled WGS sequence"/>
</dbReference>
<organism evidence="2 3">
    <name type="scientific">Phaseolus coccineus</name>
    <name type="common">Scarlet runner bean</name>
    <name type="synonym">Phaseolus multiflorus</name>
    <dbReference type="NCBI Taxonomy" id="3886"/>
    <lineage>
        <taxon>Eukaryota</taxon>
        <taxon>Viridiplantae</taxon>
        <taxon>Streptophyta</taxon>
        <taxon>Embryophyta</taxon>
        <taxon>Tracheophyta</taxon>
        <taxon>Spermatophyta</taxon>
        <taxon>Magnoliopsida</taxon>
        <taxon>eudicotyledons</taxon>
        <taxon>Gunneridae</taxon>
        <taxon>Pentapetalae</taxon>
        <taxon>rosids</taxon>
        <taxon>fabids</taxon>
        <taxon>Fabales</taxon>
        <taxon>Fabaceae</taxon>
        <taxon>Papilionoideae</taxon>
        <taxon>50 kb inversion clade</taxon>
        <taxon>NPAAA clade</taxon>
        <taxon>indigoferoid/millettioid clade</taxon>
        <taxon>Phaseoleae</taxon>
        <taxon>Phaseolus</taxon>
    </lineage>
</organism>
<evidence type="ECO:0000313" key="3">
    <source>
        <dbReference type="Proteomes" id="UP001374584"/>
    </source>
</evidence>